<keyword evidence="8" id="KW-0496">Mitochondrion</keyword>
<comment type="subcellular location">
    <subcellularLocation>
        <location evidence="1">Mitochondrion inner membrane</location>
        <topology evidence="1">Multi-pass membrane protein</topology>
    </subcellularLocation>
</comment>
<dbReference type="FunFam" id="1.50.40.10:FF:000070">
    <property type="entry name" value="Mitochondrial phosphate carrier protein 1, mitochondrial"/>
    <property type="match status" value="1"/>
</dbReference>
<feature type="repeat" description="Solcar" evidence="10">
    <location>
        <begin position="214"/>
        <end position="293"/>
    </location>
</feature>
<name>A0A2P2JEX7_RHIMU</name>
<dbReference type="InterPro" id="IPR023395">
    <property type="entry name" value="MCP_dom_sf"/>
</dbReference>
<dbReference type="InterPro" id="IPR044677">
    <property type="entry name" value="SLC25A3/Pic2/Mir1-like"/>
</dbReference>
<dbReference type="EMBL" id="GGEC01011544">
    <property type="protein sequence ID" value="MBW92027.1"/>
    <property type="molecule type" value="Transcribed_RNA"/>
</dbReference>
<dbReference type="PANTHER" id="PTHR45671">
    <property type="entry name" value="SOLUTE CARRIER FAMILY 25 (MITOCHONDRIAL CARRIER PHOSPHATE CARRIER), MEMBER 3, LIKE-RELATED-RELATED"/>
    <property type="match status" value="1"/>
</dbReference>
<dbReference type="Gene3D" id="1.50.40.10">
    <property type="entry name" value="Mitochondrial carrier domain"/>
    <property type="match status" value="1"/>
</dbReference>
<evidence type="ECO:0000256" key="10">
    <source>
        <dbReference type="PROSITE-ProRule" id="PRU00282"/>
    </source>
</evidence>
<keyword evidence="6" id="KW-0999">Mitochondrion inner membrane</keyword>
<proteinExistence type="inferred from homology"/>
<dbReference type="InterPro" id="IPR018108">
    <property type="entry name" value="MCP_transmembrane"/>
</dbReference>
<accession>A0A2P2JEX7</accession>
<evidence type="ECO:0000256" key="5">
    <source>
        <dbReference type="ARBA" id="ARBA00022737"/>
    </source>
</evidence>
<organism evidence="12">
    <name type="scientific">Rhizophora mucronata</name>
    <name type="common">Asiatic mangrove</name>
    <dbReference type="NCBI Taxonomy" id="61149"/>
    <lineage>
        <taxon>Eukaryota</taxon>
        <taxon>Viridiplantae</taxon>
        <taxon>Streptophyta</taxon>
        <taxon>Embryophyta</taxon>
        <taxon>Tracheophyta</taxon>
        <taxon>Spermatophyta</taxon>
        <taxon>Magnoliopsida</taxon>
        <taxon>eudicotyledons</taxon>
        <taxon>Gunneridae</taxon>
        <taxon>Pentapetalae</taxon>
        <taxon>rosids</taxon>
        <taxon>fabids</taxon>
        <taxon>Malpighiales</taxon>
        <taxon>Rhizophoraceae</taxon>
        <taxon>Rhizophora</taxon>
    </lineage>
</organism>
<evidence type="ECO:0000256" key="1">
    <source>
        <dbReference type="ARBA" id="ARBA00004448"/>
    </source>
</evidence>
<feature type="repeat" description="Solcar" evidence="10">
    <location>
        <begin position="113"/>
        <end position="197"/>
    </location>
</feature>
<protein>
    <recommendedName>
        <fullName evidence="13">Mitochondrial phosphate carrier protein</fullName>
    </recommendedName>
</protein>
<feature type="repeat" description="Solcar" evidence="10">
    <location>
        <begin position="20"/>
        <end position="104"/>
    </location>
</feature>
<reference evidence="12" key="1">
    <citation type="submission" date="2018-02" db="EMBL/GenBank/DDBJ databases">
        <title>Rhizophora mucronata_Transcriptome.</title>
        <authorList>
            <person name="Meera S.P."/>
            <person name="Sreeshan A."/>
            <person name="Augustine A."/>
        </authorList>
    </citation>
    <scope>NUCLEOTIDE SEQUENCE</scope>
    <source>
        <tissue evidence="12">Leaf</tissue>
    </source>
</reference>
<keyword evidence="5" id="KW-0677">Repeat</keyword>
<keyword evidence="7" id="KW-1133">Transmembrane helix</keyword>
<dbReference type="SUPFAM" id="SSF103506">
    <property type="entry name" value="Mitochondrial carrier"/>
    <property type="match status" value="1"/>
</dbReference>
<evidence type="ECO:0000256" key="11">
    <source>
        <dbReference type="RuleBase" id="RU000488"/>
    </source>
</evidence>
<evidence type="ECO:0000256" key="7">
    <source>
        <dbReference type="ARBA" id="ARBA00022989"/>
    </source>
</evidence>
<dbReference type="AlphaFoldDB" id="A0A2P2JEX7"/>
<keyword evidence="4 10" id="KW-0812">Transmembrane</keyword>
<evidence type="ECO:0008006" key="13">
    <source>
        <dbReference type="Google" id="ProtNLM"/>
    </source>
</evidence>
<evidence type="ECO:0000256" key="2">
    <source>
        <dbReference type="ARBA" id="ARBA00006375"/>
    </source>
</evidence>
<evidence type="ECO:0000256" key="3">
    <source>
        <dbReference type="ARBA" id="ARBA00022448"/>
    </source>
</evidence>
<evidence type="ECO:0000313" key="12">
    <source>
        <dbReference type="EMBL" id="MBW92027.1"/>
    </source>
</evidence>
<comment type="similarity">
    <text evidence="2 11">Belongs to the mitochondrial carrier (TC 2.A.29) family.</text>
</comment>
<dbReference type="GO" id="GO:0005315">
    <property type="term" value="F:phosphate transmembrane transporter activity"/>
    <property type="evidence" value="ECO:0007669"/>
    <property type="project" value="InterPro"/>
</dbReference>
<evidence type="ECO:0000256" key="9">
    <source>
        <dbReference type="ARBA" id="ARBA00023136"/>
    </source>
</evidence>
<keyword evidence="3 11" id="KW-0813">Transport</keyword>
<dbReference type="Pfam" id="PF00153">
    <property type="entry name" value="Mito_carr"/>
    <property type="match status" value="2"/>
</dbReference>
<evidence type="ECO:0000256" key="8">
    <source>
        <dbReference type="ARBA" id="ARBA00023128"/>
    </source>
</evidence>
<evidence type="ECO:0000256" key="6">
    <source>
        <dbReference type="ARBA" id="ARBA00022792"/>
    </source>
</evidence>
<sequence>MRGEVIDQGRGSPIEQFSPAYYGICAAGGMLSAGTTHLAITPLDVLKVNMQVNPVKYKSILPGVCTLWREQGASFFWRGWSGKFFGYGVQGGCKYGLYEYFKRLYANVLVEQNQTFMFFLSSASAQVFADVALCPFEAVKVRVQAQPNFAKGLVDGFPKLCKAEGIAGLYRGLLPLWGRNLPFSMTMFSTFEHSVDLIYSNVIQRRKEDCSRFQQLGVTCLAGYAAGLCGTIISNPADNIVSSLYNKKAENVLQAVKNIGLVNLFTRSLPLRITIVGPVVTLQWFFYDTIKVLSGLPTSGGLSRHQDVSP</sequence>
<keyword evidence="9 10" id="KW-0472">Membrane</keyword>
<dbReference type="PROSITE" id="PS50920">
    <property type="entry name" value="SOLCAR"/>
    <property type="match status" value="3"/>
</dbReference>
<evidence type="ECO:0000256" key="4">
    <source>
        <dbReference type="ARBA" id="ARBA00022692"/>
    </source>
</evidence>
<dbReference type="GO" id="GO:0005743">
    <property type="term" value="C:mitochondrial inner membrane"/>
    <property type="evidence" value="ECO:0007669"/>
    <property type="project" value="UniProtKB-SubCell"/>
</dbReference>
<dbReference type="PANTHER" id="PTHR45671:SF4">
    <property type="entry name" value="MITOCHONDRIAL PHOSPHATE CARRIER PROTEIN 1, MITOCHONDRIAL"/>
    <property type="match status" value="1"/>
</dbReference>
<dbReference type="GO" id="GO:1990547">
    <property type="term" value="P:mitochondrial phosphate ion transmembrane transport"/>
    <property type="evidence" value="ECO:0007669"/>
    <property type="project" value="InterPro"/>
</dbReference>